<dbReference type="EMBL" id="UYWY01000556">
    <property type="protein sequence ID" value="VDM25131.1"/>
    <property type="molecule type" value="Genomic_DNA"/>
</dbReference>
<evidence type="ECO:0000313" key="1">
    <source>
        <dbReference type="EMBL" id="VDM25131.1"/>
    </source>
</evidence>
<dbReference type="Proteomes" id="UP000050794">
    <property type="component" value="Unassembled WGS sequence"/>
</dbReference>
<evidence type="ECO:0000313" key="3">
    <source>
        <dbReference type="WBParaSite" id="TCNE_0000092601-mRNA-1"/>
    </source>
</evidence>
<proteinExistence type="predicted"/>
<dbReference type="WBParaSite" id="TCNE_0000092601-mRNA-1">
    <property type="protein sequence ID" value="TCNE_0000092601-mRNA-1"/>
    <property type="gene ID" value="TCNE_0000092601"/>
</dbReference>
<dbReference type="AlphaFoldDB" id="A0A183TXF7"/>
<gene>
    <name evidence="1" type="ORF">TCNE_LOCUS927</name>
</gene>
<keyword evidence="2" id="KW-1185">Reference proteome</keyword>
<evidence type="ECO:0000313" key="2">
    <source>
        <dbReference type="Proteomes" id="UP000050794"/>
    </source>
</evidence>
<reference evidence="3" key="1">
    <citation type="submission" date="2016-06" db="UniProtKB">
        <authorList>
            <consortium name="WormBaseParasite"/>
        </authorList>
    </citation>
    <scope>IDENTIFICATION</scope>
</reference>
<sequence length="191" mass="21817">MLTDYCGDSIVDRSSSVHVDDFAELLERSDSINTAHARQRHQHRNLSMMAGDQEQLVCCSLQELDNCDRQEKIVHSNKEVAGCVRTPVRRGNPKPPKGQPRFLWAPRRRMCVSHIFDVARDSEIERTLSEDSSQFTSTTKRLVSALSSVRLFEQSLSSRCRRSLIPSATFRRRTAANDVTLDRDTFFICIT</sequence>
<accession>A0A183TXF7</accession>
<reference evidence="1 2" key="2">
    <citation type="submission" date="2018-11" db="EMBL/GenBank/DDBJ databases">
        <authorList>
            <consortium name="Pathogen Informatics"/>
        </authorList>
    </citation>
    <scope>NUCLEOTIDE SEQUENCE [LARGE SCALE GENOMIC DNA]</scope>
</reference>
<name>A0A183TXF7_TOXCA</name>
<organism evidence="2 3">
    <name type="scientific">Toxocara canis</name>
    <name type="common">Canine roundworm</name>
    <dbReference type="NCBI Taxonomy" id="6265"/>
    <lineage>
        <taxon>Eukaryota</taxon>
        <taxon>Metazoa</taxon>
        <taxon>Ecdysozoa</taxon>
        <taxon>Nematoda</taxon>
        <taxon>Chromadorea</taxon>
        <taxon>Rhabditida</taxon>
        <taxon>Spirurina</taxon>
        <taxon>Ascaridomorpha</taxon>
        <taxon>Ascaridoidea</taxon>
        <taxon>Toxocaridae</taxon>
        <taxon>Toxocara</taxon>
    </lineage>
</organism>
<protein>
    <submittedName>
        <fullName evidence="1 3">Uncharacterized protein</fullName>
    </submittedName>
</protein>